<name>A0ABW2HT73_9ACTN</name>
<dbReference type="InterPro" id="IPR016181">
    <property type="entry name" value="Acyl_CoA_acyltransferase"/>
</dbReference>
<dbReference type="InterPro" id="IPR013653">
    <property type="entry name" value="GCN5-like_dom"/>
</dbReference>
<dbReference type="Pfam" id="PF08445">
    <property type="entry name" value="FR47"/>
    <property type="match status" value="1"/>
</dbReference>
<evidence type="ECO:0000313" key="3">
    <source>
        <dbReference type="Proteomes" id="UP001596548"/>
    </source>
</evidence>
<dbReference type="RefSeq" id="WP_378970447.1">
    <property type="nucleotide sequence ID" value="NZ_JBHTBJ010000014.1"/>
</dbReference>
<keyword evidence="3" id="KW-1185">Reference proteome</keyword>
<dbReference type="Gene3D" id="3.40.630.30">
    <property type="match status" value="1"/>
</dbReference>
<organism evidence="2 3">
    <name type="scientific">Paractinoplanes rhizophilus</name>
    <dbReference type="NCBI Taxonomy" id="1416877"/>
    <lineage>
        <taxon>Bacteria</taxon>
        <taxon>Bacillati</taxon>
        <taxon>Actinomycetota</taxon>
        <taxon>Actinomycetes</taxon>
        <taxon>Micromonosporales</taxon>
        <taxon>Micromonosporaceae</taxon>
        <taxon>Paractinoplanes</taxon>
    </lineage>
</organism>
<protein>
    <submittedName>
        <fullName evidence="2">GNAT family N-acetyltransferase</fullName>
    </submittedName>
</protein>
<comment type="caution">
    <text evidence="2">The sequence shown here is derived from an EMBL/GenBank/DDBJ whole genome shotgun (WGS) entry which is preliminary data.</text>
</comment>
<accession>A0ABW2HT73</accession>
<dbReference type="EMBL" id="JBHTBJ010000014">
    <property type="protein sequence ID" value="MFC7276295.1"/>
    <property type="molecule type" value="Genomic_DNA"/>
</dbReference>
<gene>
    <name evidence="2" type="ORF">ACFQS1_20060</name>
</gene>
<dbReference type="SUPFAM" id="SSF55729">
    <property type="entry name" value="Acyl-CoA N-acyltransferases (Nat)"/>
    <property type="match status" value="1"/>
</dbReference>
<feature type="domain" description="N-acetyltransferase" evidence="1">
    <location>
        <begin position="114"/>
        <end position="251"/>
    </location>
</feature>
<evidence type="ECO:0000313" key="2">
    <source>
        <dbReference type="EMBL" id="MFC7276295.1"/>
    </source>
</evidence>
<sequence length="251" mass="25893">MDARIQNSVVANLSGRPAPIHSGPFVLGIDLGTDSPGINYATPIPGQPLSAAGVAAMVAAFRAQNRQPRLEYVVSTAPGLEALLLAAGFEVEERHDYLTCSPETLSIPPTPDGFALRAPSTDADRAAMIAAQHLGFAGVAEAAPDQVARMSRLQSRGGIAVMAVETATGGCAGGGQAVPPHDGVSEVAGIAVPSAYRRRGLAAAVTADITARLFAAKAEIAWLEASGPDSGRIYERIGYRPAGKRLYISQP</sequence>
<proteinExistence type="predicted"/>
<dbReference type="InterPro" id="IPR000182">
    <property type="entry name" value="GNAT_dom"/>
</dbReference>
<dbReference type="PROSITE" id="PS51186">
    <property type="entry name" value="GNAT"/>
    <property type="match status" value="1"/>
</dbReference>
<evidence type="ECO:0000259" key="1">
    <source>
        <dbReference type="PROSITE" id="PS51186"/>
    </source>
</evidence>
<reference evidence="3" key="1">
    <citation type="journal article" date="2019" name="Int. J. Syst. Evol. Microbiol.">
        <title>The Global Catalogue of Microorganisms (GCM) 10K type strain sequencing project: providing services to taxonomists for standard genome sequencing and annotation.</title>
        <authorList>
            <consortium name="The Broad Institute Genomics Platform"/>
            <consortium name="The Broad Institute Genome Sequencing Center for Infectious Disease"/>
            <person name="Wu L."/>
            <person name="Ma J."/>
        </authorList>
    </citation>
    <scope>NUCLEOTIDE SEQUENCE [LARGE SCALE GENOMIC DNA]</scope>
    <source>
        <strain evidence="3">XZYJT-10</strain>
    </source>
</reference>
<dbReference type="Proteomes" id="UP001596548">
    <property type="component" value="Unassembled WGS sequence"/>
</dbReference>